<gene>
    <name evidence="3" type="ORF">PG997_008768</name>
</gene>
<feature type="compositionally biased region" description="Basic and acidic residues" evidence="2">
    <location>
        <begin position="232"/>
        <end position="248"/>
    </location>
</feature>
<evidence type="ECO:0000313" key="4">
    <source>
        <dbReference type="Proteomes" id="UP001433268"/>
    </source>
</evidence>
<dbReference type="InterPro" id="IPR051532">
    <property type="entry name" value="Ester_Hydrolysis_Enzymes"/>
</dbReference>
<dbReference type="InterPro" id="IPR028994">
    <property type="entry name" value="Integrin_alpha_N"/>
</dbReference>
<accession>A0ABR1WBR9</accession>
<feature type="region of interest" description="Disordered" evidence="2">
    <location>
        <begin position="1120"/>
        <end position="1147"/>
    </location>
</feature>
<dbReference type="InterPro" id="IPR001087">
    <property type="entry name" value="GDSL"/>
</dbReference>
<organism evidence="3 4">
    <name type="scientific">Apiospora hydei</name>
    <dbReference type="NCBI Taxonomy" id="1337664"/>
    <lineage>
        <taxon>Eukaryota</taxon>
        <taxon>Fungi</taxon>
        <taxon>Dikarya</taxon>
        <taxon>Ascomycota</taxon>
        <taxon>Pezizomycotina</taxon>
        <taxon>Sordariomycetes</taxon>
        <taxon>Xylariomycetidae</taxon>
        <taxon>Amphisphaeriales</taxon>
        <taxon>Apiosporaceae</taxon>
        <taxon>Apiospora</taxon>
    </lineage>
</organism>
<feature type="region of interest" description="Disordered" evidence="2">
    <location>
        <begin position="473"/>
        <end position="497"/>
    </location>
</feature>
<dbReference type="EMBL" id="JAQQWN010000006">
    <property type="protein sequence ID" value="KAK8080950.1"/>
    <property type="molecule type" value="Genomic_DNA"/>
</dbReference>
<dbReference type="Gene3D" id="3.40.50.1110">
    <property type="entry name" value="SGNH hydrolase"/>
    <property type="match status" value="1"/>
</dbReference>
<dbReference type="PANTHER" id="PTHR30383">
    <property type="entry name" value="THIOESTERASE 1/PROTEASE 1/LYSOPHOSPHOLIPASE L1"/>
    <property type="match status" value="1"/>
</dbReference>
<dbReference type="GeneID" id="92046143"/>
<feature type="region of interest" description="Disordered" evidence="2">
    <location>
        <begin position="230"/>
        <end position="253"/>
    </location>
</feature>
<dbReference type="Pfam" id="PF13517">
    <property type="entry name" value="FG-GAP_3"/>
    <property type="match status" value="3"/>
</dbReference>
<dbReference type="SUPFAM" id="SSF52266">
    <property type="entry name" value="SGNH hydrolase"/>
    <property type="match status" value="1"/>
</dbReference>
<feature type="compositionally biased region" description="Basic residues" evidence="2">
    <location>
        <begin position="1131"/>
        <end position="1147"/>
    </location>
</feature>
<protein>
    <submittedName>
        <fullName evidence="3">Carbohydrate esterase family 3</fullName>
    </submittedName>
</protein>
<keyword evidence="4" id="KW-1185">Reference proteome</keyword>
<sequence>MFKRLTQYLAVPNLNFDSVGVSNRTGPAEPRRALSSISARETGEPRRALTAIPARATGRVGSDADYPKNVEVPDVKVRQSNQIPFNFCPEDFRRPPKNCDNCGGDNYHHGICNDILLSGRQTYDCLRTGYGCSGYYCQCTHEGEDHNPQVTSTTVVDGQTGTVIYEPMTLTQYSNLRYHTTVTLTEVATTTTDGGTGLETALAVVFAGGIAWVAISEAGGAAAIAAIRPPGRKPEDAKEDDRSCKTNPEEECPNCGGSDGYGLCSSGDQAGCPCDEKQNCPNEPPRCSDQQCGGDNGESQCSASGEINGCTCCPDKAPLCTDNTCKGNSIQSCTGPKWEECGCLVYVDSGETLGGDEPDFGNQRPEYASSSVSSVAGYVFTAVWDANYTNLPGYPTLLPGVGTNILRYKETKPGEPVKKGTKLRILPVGDSITVGFLSDRNGGDGNGYRGQLKNDLSGDEVVFAGTESSGTMKNGNYVSPPFSDDKPQKKANSNRKAAWSGKTIQYISDHVDPSLKQRPNIILLAAGTNDMNPNHAISTEGNDPRGAADRLGKLIDKMVDACPDAVVVVAMIIDTCNQDQSPRTRQFQQLVPGVVRSRREDGKHVLAADFTTFQTSNLQDCIHPTNDGYKLMGDYWNSFVHQIPRSWIEQPVGPDPVGDDDGDGENGGIDKGIPPPDWGTSPVQVTSKQEVADAAEFARGGKDKPAKCNGPPNWRASGKIGLGLERNGDWQYHKDWVAKGEIASGLGWDEKYVRLHDMNGDGKADYVWIHPETGEIRCWLNNMPEPWSPAGTNNSIIGSGVLPAKFIYMADMNGDGMDDYLVVNPNNGAVRVWWNYGPDENWVNGWKFVEGGEIASGVPHANLQTLRFPDINGDGRADYVYIGEHGALKHHLNTGSPGGQDVLFHAMGGIATGAVEDISRLVFADMNGDGRDDYLIWDDDGGLTGFLNQPTNREGVPLTIRLADMDGDGKDDYVHVGDNGAISVWYNRGTTADHLTIDEIRFADIDGDGVDDWVLLDPESGAPTVYLNTGINDQDSLGWLWKPAENGKPIATGAAPASQVVFGDIDGDGMDDYLVLDPKTGALKAYLNTGPDPTPGATDTWPWKPIGTIATGLGPGHRVRIADIDGDGPHQRRPQVPRPPRRRRLGHRPVPEEIQFVDVNGDGKADYVWTSRLDGKARVWYNEYPSLPAWRDGGEIAGGVGTSGANVRYAKLQHTGRADYVALEPKTGAFAGWLGGCGDYDDAPKTHRVSIANGALGEAGKDYRRAWLVKEHPLGGEEPKDLCGFEGSQDNTNPSIVGPDYPVAIWEIPKLFGHECFYVGGLRRIGQLVCDGYHHKRHQNSKLMRTTNMANGLKYKKMRFPDDPLDYESWLQIDGDTCAGYWEEGFVDY</sequence>
<reference evidence="3 4" key="1">
    <citation type="submission" date="2023-01" db="EMBL/GenBank/DDBJ databases">
        <title>Analysis of 21 Apiospora genomes using comparative genomics revels a genus with tremendous synthesis potential of carbohydrate active enzymes and secondary metabolites.</title>
        <authorList>
            <person name="Sorensen T."/>
        </authorList>
    </citation>
    <scope>NUCLEOTIDE SEQUENCE [LARGE SCALE GENOMIC DNA]</scope>
    <source>
        <strain evidence="3 4">CBS 114990</strain>
    </source>
</reference>
<evidence type="ECO:0000313" key="3">
    <source>
        <dbReference type="EMBL" id="KAK8080950.1"/>
    </source>
</evidence>
<dbReference type="CDD" id="cd01833">
    <property type="entry name" value="XynB_like"/>
    <property type="match status" value="1"/>
</dbReference>
<feature type="compositionally biased region" description="Basic and acidic residues" evidence="2">
    <location>
        <begin position="1120"/>
        <end position="1130"/>
    </location>
</feature>
<dbReference type="Gene3D" id="2.130.10.130">
    <property type="entry name" value="Integrin alpha, N-terminal"/>
    <property type="match status" value="2"/>
</dbReference>
<dbReference type="RefSeq" id="XP_066668425.1">
    <property type="nucleotide sequence ID" value="XM_066813083.1"/>
</dbReference>
<evidence type="ECO:0000256" key="2">
    <source>
        <dbReference type="SAM" id="MobiDB-lite"/>
    </source>
</evidence>
<dbReference type="Pfam" id="PF00657">
    <property type="entry name" value="Lipase_GDSL"/>
    <property type="match status" value="1"/>
</dbReference>
<keyword evidence="1" id="KW-0732">Signal</keyword>
<feature type="region of interest" description="Disordered" evidence="2">
    <location>
        <begin position="648"/>
        <end position="685"/>
    </location>
</feature>
<proteinExistence type="predicted"/>
<dbReference type="InterPro" id="IPR013517">
    <property type="entry name" value="FG-GAP"/>
</dbReference>
<name>A0ABR1WBR9_9PEZI</name>
<dbReference type="InterPro" id="IPR036514">
    <property type="entry name" value="SGNH_hydro_sf"/>
</dbReference>
<dbReference type="SUPFAM" id="SSF69318">
    <property type="entry name" value="Integrin alpha N-terminal domain"/>
    <property type="match status" value="2"/>
</dbReference>
<evidence type="ECO:0000256" key="1">
    <source>
        <dbReference type="ARBA" id="ARBA00022729"/>
    </source>
</evidence>
<dbReference type="Proteomes" id="UP001433268">
    <property type="component" value="Unassembled WGS sequence"/>
</dbReference>
<dbReference type="PANTHER" id="PTHR30383:SF5">
    <property type="entry name" value="SGNH HYDROLASE-TYPE ESTERASE DOMAIN-CONTAINING PROTEIN"/>
    <property type="match status" value="1"/>
</dbReference>
<comment type="caution">
    <text evidence="3">The sequence shown here is derived from an EMBL/GenBank/DDBJ whole genome shotgun (WGS) entry which is preliminary data.</text>
</comment>
<feature type="region of interest" description="Disordered" evidence="2">
    <location>
        <begin position="20"/>
        <end position="45"/>
    </location>
</feature>